<dbReference type="InterPro" id="IPR011990">
    <property type="entry name" value="TPR-like_helical_dom_sf"/>
</dbReference>
<dbReference type="FunFam" id="3.30.70.270:FF:000001">
    <property type="entry name" value="Diguanylate cyclase domain protein"/>
    <property type="match status" value="1"/>
</dbReference>
<dbReference type="OrthoDB" id="9803824at2"/>
<dbReference type="EMBL" id="AE014299">
    <property type="protein sequence ID" value="AAN54541.1"/>
    <property type="molecule type" value="Genomic_DNA"/>
</dbReference>
<protein>
    <recommendedName>
        <fullName evidence="2">diguanylate cyclase</fullName>
        <ecNumber evidence="2">2.7.7.65</ecNumber>
    </recommendedName>
</protein>
<reference evidence="8 9" key="1">
    <citation type="journal article" date="2002" name="Nat. Biotechnol.">
        <title>Genome sequence of the dissimilatory metal ion-reducing bacterium Shewanella oneidensis.</title>
        <authorList>
            <person name="Heidelberg J.F."/>
            <person name="Paulsen I.T."/>
            <person name="Nelson K.E."/>
            <person name="Gaidos E.J."/>
            <person name="Nelson W.C."/>
            <person name="Read T.D."/>
            <person name="Eisen J.A."/>
            <person name="Seshadri R."/>
            <person name="Ward N."/>
            <person name="Methe B."/>
            <person name="Clayton R.A."/>
            <person name="Meyer T."/>
            <person name="Tsapin A."/>
            <person name="Scott J."/>
            <person name="Beanan M."/>
            <person name="Brinkac L."/>
            <person name="Daugherty S."/>
            <person name="DeBoy R.T."/>
            <person name="Dodson R.J."/>
            <person name="Durkin A.S."/>
            <person name="Haft D.H."/>
            <person name="Kolonay J.F."/>
            <person name="Madupu R."/>
            <person name="Peterson J.D."/>
            <person name="Umayam L.A."/>
            <person name="White O."/>
            <person name="Wolf A.M."/>
            <person name="Vamathevan J."/>
            <person name="Weidman J."/>
            <person name="Impraim M."/>
            <person name="Lee K."/>
            <person name="Berry K."/>
            <person name="Lee C."/>
            <person name="Mueller J."/>
            <person name="Khouri H."/>
            <person name="Gill J."/>
            <person name="Utterback T.R."/>
            <person name="McDonald L.A."/>
            <person name="Feldblyum T.V."/>
            <person name="Smith H.O."/>
            <person name="Venter J.C."/>
            <person name="Nealson K.H."/>
            <person name="Fraser C.M."/>
        </authorList>
    </citation>
    <scope>NUCLEOTIDE SEQUENCE [LARGE SCALE GENOMIC DNA]</scope>
    <source>
        <strain evidence="9">ATCC 700550 / JCM 31522 / CIP 106686 / LMG 19005 / NCIMB 14063 / MR-1</strain>
    </source>
</reference>
<dbReference type="Pfam" id="PF00990">
    <property type="entry name" value="GGDEF"/>
    <property type="match status" value="1"/>
</dbReference>
<dbReference type="InterPro" id="IPR000160">
    <property type="entry name" value="GGDEF_dom"/>
</dbReference>
<dbReference type="InterPro" id="IPR050469">
    <property type="entry name" value="Diguanylate_Cyclase"/>
</dbReference>
<evidence type="ECO:0000256" key="2">
    <source>
        <dbReference type="ARBA" id="ARBA00012528"/>
    </source>
</evidence>
<dbReference type="Proteomes" id="UP000008186">
    <property type="component" value="Chromosome"/>
</dbReference>
<dbReference type="SMART" id="SM00267">
    <property type="entry name" value="GGDEF"/>
    <property type="match status" value="1"/>
</dbReference>
<evidence type="ECO:0000259" key="7">
    <source>
        <dbReference type="PROSITE" id="PS50887"/>
    </source>
</evidence>
<dbReference type="STRING" id="211586.SO_1480"/>
<dbReference type="BioCyc" id="SONE211586:G1GMP-1369-MONOMER"/>
<feature type="transmembrane region" description="Helical" evidence="5">
    <location>
        <begin position="382"/>
        <end position="405"/>
    </location>
</feature>
<keyword evidence="9" id="KW-1185">Reference proteome</keyword>
<evidence type="ECO:0000313" key="9">
    <source>
        <dbReference type="Proteomes" id="UP000008186"/>
    </source>
</evidence>
<dbReference type="CDD" id="cd01949">
    <property type="entry name" value="GGDEF"/>
    <property type="match status" value="1"/>
</dbReference>
<dbReference type="InterPro" id="IPR043128">
    <property type="entry name" value="Rev_trsase/Diguanyl_cyclase"/>
</dbReference>
<dbReference type="eggNOG" id="COG2199">
    <property type="taxonomic scope" value="Bacteria"/>
</dbReference>
<dbReference type="Gene3D" id="3.30.70.270">
    <property type="match status" value="1"/>
</dbReference>
<dbReference type="PROSITE" id="PS50887">
    <property type="entry name" value="GGDEF"/>
    <property type="match status" value="1"/>
</dbReference>
<keyword evidence="4" id="KW-0175">Coiled coil</keyword>
<feature type="chain" id="PRO_5004305094" description="diguanylate cyclase" evidence="6">
    <location>
        <begin position="22"/>
        <end position="596"/>
    </location>
</feature>
<keyword evidence="5" id="KW-1133">Transmembrane helix</keyword>
<dbReference type="GO" id="GO:1902201">
    <property type="term" value="P:negative regulation of bacterial-type flagellum-dependent cell motility"/>
    <property type="evidence" value="ECO:0000318"/>
    <property type="project" value="GO_Central"/>
</dbReference>
<keyword evidence="5" id="KW-0812">Transmembrane</keyword>
<reference evidence="8 9" key="3">
    <citation type="journal article" date="2008" name="Appl. Environ. Microbiol.">
        <title>Identification of mobile elements and pseudogenes in the Shewanella oneidensis MR-1 genome.</title>
        <authorList>
            <person name="Romine M.F."/>
            <person name="Carlson T.S."/>
            <person name="Norbeck A.D."/>
            <person name="McCue L.A."/>
            <person name="Lipton M.S."/>
        </authorList>
    </citation>
    <scope>NUCLEOTIDE SEQUENCE [LARGE SCALE GENOMIC DNA]</scope>
    <source>
        <strain evidence="9">ATCC 700550 / JCM 31522 / CIP 106686 / LMG 19005 / NCIMB 14063 / MR-1</strain>
    </source>
</reference>
<organism evidence="8 9">
    <name type="scientific">Shewanella oneidensis (strain ATCC 700550 / JCM 31522 / CIP 106686 / LMG 19005 / NCIMB 14063 / MR-1)</name>
    <dbReference type="NCBI Taxonomy" id="211586"/>
    <lineage>
        <taxon>Bacteria</taxon>
        <taxon>Pseudomonadati</taxon>
        <taxon>Pseudomonadota</taxon>
        <taxon>Gammaproteobacteria</taxon>
        <taxon>Alteromonadales</taxon>
        <taxon>Shewanellaceae</taxon>
        <taxon>Shewanella</taxon>
    </lineage>
</organism>
<keyword evidence="8" id="KW-0808">Transferase</keyword>
<dbReference type="KEGG" id="son:SO_1480"/>
<proteinExistence type="predicted"/>
<dbReference type="eggNOG" id="COG0457">
    <property type="taxonomic scope" value="Bacteria"/>
</dbReference>
<evidence type="ECO:0000256" key="6">
    <source>
        <dbReference type="SAM" id="SignalP"/>
    </source>
</evidence>
<dbReference type="NCBIfam" id="TIGR00254">
    <property type="entry name" value="GGDEF"/>
    <property type="match status" value="1"/>
</dbReference>
<reference evidence="8 9" key="2">
    <citation type="journal article" date="2005" name="Proteomics">
        <title>Global detection and characterization of hypothetical proteins in Shewanella oneidensis MR-1 using LC-MS based proteomics.</title>
        <authorList>
            <person name="Elias D.A."/>
            <person name="Monroe M.E."/>
            <person name="Marshall M.J."/>
            <person name="Romine M.F."/>
            <person name="Belieav A.S."/>
            <person name="Fredrickson J.K."/>
            <person name="Anderson G.A."/>
            <person name="Smith R.D."/>
            <person name="Lipton M.S."/>
        </authorList>
    </citation>
    <scope>NUCLEOTIDE SEQUENCE [LARGE SCALE GENOMIC DNA]</scope>
    <source>
        <strain evidence="9">ATCC 700550 / JCM 31522 / CIP 106686 / LMG 19005 / NCIMB 14063 / MR-1</strain>
    </source>
</reference>
<keyword evidence="8" id="KW-0548">Nucleotidyltransferase</keyword>
<feature type="coiled-coil region" evidence="4">
    <location>
        <begin position="344"/>
        <end position="371"/>
    </location>
</feature>
<dbReference type="HOGENOM" id="CLU_022176_2_1_6"/>
<evidence type="ECO:0000256" key="1">
    <source>
        <dbReference type="ARBA" id="ARBA00001946"/>
    </source>
</evidence>
<name>Q8EGW1_SHEON</name>
<dbReference type="EC" id="2.7.7.65" evidence="2"/>
<reference evidence="8 9" key="4">
    <citation type="journal article" date="2011" name="BMC Genomics">
        <title>Genome-wide protein localization prediction strategies for gram negative bacteria.</title>
        <authorList>
            <person name="Romine M.F."/>
        </authorList>
    </citation>
    <scope>NUCLEOTIDE SEQUENCE [LARGE SCALE GENOMIC DNA]</scope>
    <source>
        <strain evidence="9">ATCC 700550 / JCM 31522 / CIP 106686 / LMG 19005 / NCIMB 14063 / MR-1</strain>
    </source>
</reference>
<dbReference type="PhylomeDB" id="Q8EGW1"/>
<keyword evidence="6" id="KW-0732">Signal</keyword>
<dbReference type="SUPFAM" id="SSF55073">
    <property type="entry name" value="Nucleotide cyclase"/>
    <property type="match status" value="1"/>
</dbReference>
<feature type="domain" description="GGDEF" evidence="7">
    <location>
        <begin position="444"/>
        <end position="577"/>
    </location>
</feature>
<dbReference type="GO" id="GO:0052621">
    <property type="term" value="F:diguanylate cyclase activity"/>
    <property type="evidence" value="ECO:0000318"/>
    <property type="project" value="GO_Central"/>
</dbReference>
<dbReference type="AlphaFoldDB" id="Q8EGW1"/>
<comment type="catalytic activity">
    <reaction evidence="3">
        <text>2 GTP = 3',3'-c-di-GMP + 2 diphosphate</text>
        <dbReference type="Rhea" id="RHEA:24898"/>
        <dbReference type="ChEBI" id="CHEBI:33019"/>
        <dbReference type="ChEBI" id="CHEBI:37565"/>
        <dbReference type="ChEBI" id="CHEBI:58805"/>
        <dbReference type="EC" id="2.7.7.65"/>
    </reaction>
</comment>
<dbReference type="GO" id="GO:0043709">
    <property type="term" value="P:cell adhesion involved in single-species biofilm formation"/>
    <property type="evidence" value="ECO:0000318"/>
    <property type="project" value="GO_Central"/>
</dbReference>
<dbReference type="PANTHER" id="PTHR45138">
    <property type="entry name" value="REGULATORY COMPONENTS OF SENSORY TRANSDUCTION SYSTEM"/>
    <property type="match status" value="1"/>
</dbReference>
<dbReference type="PATRIC" id="fig|211586.12.peg.1424"/>
<dbReference type="SUPFAM" id="SSF48452">
    <property type="entry name" value="TPR-like"/>
    <property type="match status" value="2"/>
</dbReference>
<comment type="cofactor">
    <cofactor evidence="1">
        <name>Mg(2+)</name>
        <dbReference type="ChEBI" id="CHEBI:18420"/>
    </cofactor>
</comment>
<dbReference type="GO" id="GO:0005886">
    <property type="term" value="C:plasma membrane"/>
    <property type="evidence" value="ECO:0000318"/>
    <property type="project" value="GO_Central"/>
</dbReference>
<feature type="signal peptide" evidence="6">
    <location>
        <begin position="1"/>
        <end position="21"/>
    </location>
</feature>
<evidence type="ECO:0000256" key="5">
    <source>
        <dbReference type="SAM" id="Phobius"/>
    </source>
</evidence>
<dbReference type="PaxDb" id="211586-SO_1480"/>
<accession>Q8EGW1</accession>
<sequence>MKFFSVFILAILSILCMPLIASTTNYDETLTKIETLQHSDLPAAINLIKTIESEFGAMSRLQQGRVLLFKGAASIYSGQYQTAIELLGQAEALLKDSEMLFSAYSYEATAYIALRHFNDAFIAMGKSLGLIERIEDTNLKRASYLRLASLYSAMGISEEVATYATKALALASESDVKDICGARLYLSVHQLEIASYAQAFDEFKSTRSYCESSGYPLIANIALKGMGESSLRLNEPQLAISYLLDSLKGYESFNFELEINSVHELLSEAYLLLQDSTKAELHAQYVMNLVDDSSNTELKHGASGVLAKIYAQKQQFEQAYEYSRKEQHYNQLIFDESRMKTLAYQAAKFNADEQAREINLLNKERELYIAQQMVKEREYTNMLMFITILVGGLFFLAILLVVGNLQKRRFMRMAKMDALTGVLNRGAGQDLGENMFVQAAARGGDYCVILFDLDHFKRINDSYGHGTGDWALKKVVEVLKPHIRNGDVFARIGGEEFALFLPYANEAKGLDVAEQCRSRIEAIDTHLSGHKFTITASFGVSGMTKDDLSLDPLLHRADMALYAAKSNGRNCVSCYQDALMCDKRVTNLTSELARQP</sequence>
<gene>
    <name evidence="8" type="ordered locus">SO_1480</name>
</gene>
<dbReference type="InterPro" id="IPR029787">
    <property type="entry name" value="Nucleotide_cyclase"/>
</dbReference>
<dbReference type="PANTHER" id="PTHR45138:SF9">
    <property type="entry name" value="DIGUANYLATE CYCLASE DGCM-RELATED"/>
    <property type="match status" value="1"/>
</dbReference>
<keyword evidence="5" id="KW-0472">Membrane</keyword>
<evidence type="ECO:0000256" key="3">
    <source>
        <dbReference type="ARBA" id="ARBA00034247"/>
    </source>
</evidence>
<evidence type="ECO:0000313" key="8">
    <source>
        <dbReference type="EMBL" id="AAN54541.1"/>
    </source>
</evidence>
<dbReference type="Gene3D" id="1.25.40.10">
    <property type="entry name" value="Tetratricopeptide repeat domain"/>
    <property type="match status" value="2"/>
</dbReference>
<evidence type="ECO:0000256" key="4">
    <source>
        <dbReference type="SAM" id="Coils"/>
    </source>
</evidence>